<protein>
    <submittedName>
        <fullName evidence="2">Uncharacterized protein</fullName>
    </submittedName>
</protein>
<keyword evidence="3" id="KW-1185">Reference proteome</keyword>
<evidence type="ECO:0000256" key="1">
    <source>
        <dbReference type="SAM" id="Phobius"/>
    </source>
</evidence>
<dbReference type="EMBL" id="BRXR01000001">
    <property type="protein sequence ID" value="GLC30727.1"/>
    <property type="molecule type" value="Genomic_DNA"/>
</dbReference>
<dbReference type="Proteomes" id="UP001208567">
    <property type="component" value="Unassembled WGS sequence"/>
</dbReference>
<sequence>MRFLLWPFEAIFKLASGIIKTTGRLTAIILGIVFMIVGVAVSLTIVGAIIGIPLALFGFMLMVKGFF</sequence>
<keyword evidence="1" id="KW-0812">Transmembrane</keyword>
<keyword evidence="1" id="KW-0472">Membrane</keyword>
<gene>
    <name evidence="2" type="ORF">bsdE14_21370</name>
</gene>
<organism evidence="2 3">
    <name type="scientific">Clostridium omnivorum</name>
    <dbReference type="NCBI Taxonomy" id="1604902"/>
    <lineage>
        <taxon>Bacteria</taxon>
        <taxon>Bacillati</taxon>
        <taxon>Bacillota</taxon>
        <taxon>Clostridia</taxon>
        <taxon>Eubacteriales</taxon>
        <taxon>Clostridiaceae</taxon>
        <taxon>Clostridium</taxon>
    </lineage>
</organism>
<evidence type="ECO:0000313" key="2">
    <source>
        <dbReference type="EMBL" id="GLC30727.1"/>
    </source>
</evidence>
<keyword evidence="1" id="KW-1133">Transmembrane helix</keyword>
<proteinExistence type="predicted"/>
<comment type="caution">
    <text evidence="2">The sequence shown here is derived from an EMBL/GenBank/DDBJ whole genome shotgun (WGS) entry which is preliminary data.</text>
</comment>
<reference evidence="2 3" key="1">
    <citation type="journal article" date="2024" name="Int. J. Syst. Evol. Microbiol.">
        <title>Clostridium omnivorum sp. nov., isolated from anoxic soil under the treatment of reductive soil disinfestation.</title>
        <authorList>
            <person name="Ueki A."/>
            <person name="Tonouchi A."/>
            <person name="Kaku N."/>
            <person name="Honma S."/>
            <person name="Ueki K."/>
        </authorList>
    </citation>
    <scope>NUCLEOTIDE SEQUENCE [LARGE SCALE GENOMIC DNA]</scope>
    <source>
        <strain evidence="2 3">E14</strain>
    </source>
</reference>
<evidence type="ECO:0000313" key="3">
    <source>
        <dbReference type="Proteomes" id="UP001208567"/>
    </source>
</evidence>
<dbReference type="RefSeq" id="WP_264850006.1">
    <property type="nucleotide sequence ID" value="NZ_BRXR01000001.1"/>
</dbReference>
<accession>A0ABQ5N698</accession>
<feature type="transmembrane region" description="Helical" evidence="1">
    <location>
        <begin position="27"/>
        <end position="60"/>
    </location>
</feature>
<name>A0ABQ5N698_9CLOT</name>